<feature type="transmembrane region" description="Helical" evidence="11">
    <location>
        <begin position="291"/>
        <end position="310"/>
    </location>
</feature>
<evidence type="ECO:0000256" key="5">
    <source>
        <dbReference type="ARBA" id="ARBA00022692"/>
    </source>
</evidence>
<sequence>MLILIITVYKLLYFSDLNGVYLMSFIGSLVVILIATTLAGHLAARAGIPAVLGQLLIGIIIGPGVLNLIRSTELIEQFAEIGVILLMFMAGIESDIQQLKKYFKPALLVAVSGVLLPVIAMGSASLWFGYHFQEALFIGVVFSATSVSISVVVLREFKALNGKEGATVLGAAVADDILGVLLLSLMITLIGSSGVTGHGNSNNILAQLVFQGLFFAGVFLLVRWIAPAIMYLSNKLLIPTSNTISAMIICLSMAYLAELVGLSGAIGAFFAGIAVGQTPTKKIVDTNIEPISNTLFVPVFFVSIGLSVSFNNFLTSLPFITIMTILAILTKWLGGELGSILAGFDRNSGRVVGTGMIARGEMALITAQIGFNAHLLDKSLYVDIIFTIVIATLLAPLLLRWSLKRLHKAI</sequence>
<evidence type="ECO:0000313" key="14">
    <source>
        <dbReference type="Proteomes" id="UP000051621"/>
    </source>
</evidence>
<keyword evidence="10" id="KW-0739">Sodium transport</keyword>
<protein>
    <submittedName>
        <fullName evidence="13">Periplasmic nitrate reductase NapA</fullName>
    </submittedName>
</protein>
<feature type="transmembrane region" description="Helical" evidence="11">
    <location>
        <begin position="51"/>
        <end position="69"/>
    </location>
</feature>
<dbReference type="EMBL" id="AZEF01000003">
    <property type="protein sequence ID" value="KRL03434.1"/>
    <property type="molecule type" value="Genomic_DNA"/>
</dbReference>
<accession>A0A0R1MEB6</accession>
<dbReference type="GO" id="GO:0016020">
    <property type="term" value="C:membrane"/>
    <property type="evidence" value="ECO:0007669"/>
    <property type="project" value="UniProtKB-SubCell"/>
</dbReference>
<dbReference type="AlphaFoldDB" id="A0A0R1MEB6"/>
<evidence type="ECO:0000259" key="12">
    <source>
        <dbReference type="Pfam" id="PF00999"/>
    </source>
</evidence>
<evidence type="ECO:0000256" key="2">
    <source>
        <dbReference type="ARBA" id="ARBA00005551"/>
    </source>
</evidence>
<dbReference type="GO" id="GO:1902600">
    <property type="term" value="P:proton transmembrane transport"/>
    <property type="evidence" value="ECO:0007669"/>
    <property type="project" value="InterPro"/>
</dbReference>
<feature type="transmembrane region" description="Helical" evidence="11">
    <location>
        <begin position="135"/>
        <end position="154"/>
    </location>
</feature>
<keyword evidence="14" id="KW-1185">Reference proteome</keyword>
<keyword evidence="9 11" id="KW-0472">Membrane</keyword>
<dbReference type="STRING" id="1423731.FC81_GL002095"/>
<evidence type="ECO:0000256" key="1">
    <source>
        <dbReference type="ARBA" id="ARBA00004141"/>
    </source>
</evidence>
<dbReference type="GO" id="GO:0006814">
    <property type="term" value="P:sodium ion transport"/>
    <property type="evidence" value="ECO:0007669"/>
    <property type="project" value="UniProtKB-KW"/>
</dbReference>
<evidence type="ECO:0000256" key="7">
    <source>
        <dbReference type="ARBA" id="ARBA00023053"/>
    </source>
</evidence>
<gene>
    <name evidence="13" type="ORF">FC81_GL002095</name>
</gene>
<evidence type="ECO:0000256" key="6">
    <source>
        <dbReference type="ARBA" id="ARBA00022989"/>
    </source>
</evidence>
<comment type="subcellular location">
    <subcellularLocation>
        <location evidence="1">Membrane</location>
        <topology evidence="1">Multi-pass membrane protein</topology>
    </subcellularLocation>
</comment>
<dbReference type="Gene3D" id="1.20.1530.20">
    <property type="match status" value="1"/>
</dbReference>
<keyword evidence="6 11" id="KW-1133">Transmembrane helix</keyword>
<keyword evidence="3" id="KW-0813">Transport</keyword>
<comment type="similarity">
    <text evidence="2">Belongs to the monovalent cation:proton antiporter 2 (CPA2) transporter (TC 2.A.37) family.</text>
</comment>
<dbReference type="GO" id="GO:0015297">
    <property type="term" value="F:antiporter activity"/>
    <property type="evidence" value="ECO:0007669"/>
    <property type="project" value="UniProtKB-KW"/>
</dbReference>
<evidence type="ECO:0000256" key="9">
    <source>
        <dbReference type="ARBA" id="ARBA00023136"/>
    </source>
</evidence>
<evidence type="ECO:0000313" key="13">
    <source>
        <dbReference type="EMBL" id="KRL03434.1"/>
    </source>
</evidence>
<evidence type="ECO:0000256" key="4">
    <source>
        <dbReference type="ARBA" id="ARBA00022449"/>
    </source>
</evidence>
<feature type="transmembrane region" description="Helical" evidence="11">
    <location>
        <begin position="317"/>
        <end position="334"/>
    </location>
</feature>
<evidence type="ECO:0000256" key="10">
    <source>
        <dbReference type="ARBA" id="ARBA00023201"/>
    </source>
</evidence>
<feature type="transmembrane region" description="Helical" evidence="11">
    <location>
        <begin position="166"/>
        <end position="190"/>
    </location>
</feature>
<feature type="domain" description="Cation/H+ exchanger transmembrane" evidence="12">
    <location>
        <begin position="33"/>
        <end position="404"/>
    </location>
</feature>
<name>A0A0R1MEB6_9LACO</name>
<evidence type="ECO:0000256" key="8">
    <source>
        <dbReference type="ARBA" id="ARBA00023065"/>
    </source>
</evidence>
<keyword evidence="5 11" id="KW-0812">Transmembrane</keyword>
<evidence type="ECO:0000256" key="11">
    <source>
        <dbReference type="SAM" id="Phobius"/>
    </source>
</evidence>
<comment type="caution">
    <text evidence="13">The sequence shown here is derived from an EMBL/GenBank/DDBJ whole genome shotgun (WGS) entry which is preliminary data.</text>
</comment>
<feature type="transmembrane region" description="Helical" evidence="11">
    <location>
        <begin position="244"/>
        <end position="271"/>
    </location>
</feature>
<dbReference type="Proteomes" id="UP000051621">
    <property type="component" value="Unassembled WGS sequence"/>
</dbReference>
<dbReference type="PANTHER" id="PTHR43562:SF3">
    <property type="entry name" value="SODIUM ION_PROTON EXCHANGER (EUROFUNG)"/>
    <property type="match status" value="1"/>
</dbReference>
<feature type="transmembrane region" description="Helical" evidence="11">
    <location>
        <begin position="210"/>
        <end position="232"/>
    </location>
</feature>
<organism evidence="13 14">
    <name type="scientific">Liquorilactobacillus capillatus DSM 19910</name>
    <dbReference type="NCBI Taxonomy" id="1423731"/>
    <lineage>
        <taxon>Bacteria</taxon>
        <taxon>Bacillati</taxon>
        <taxon>Bacillota</taxon>
        <taxon>Bacilli</taxon>
        <taxon>Lactobacillales</taxon>
        <taxon>Lactobacillaceae</taxon>
        <taxon>Liquorilactobacillus</taxon>
    </lineage>
</organism>
<feature type="transmembrane region" description="Helical" evidence="11">
    <location>
        <begin position="106"/>
        <end position="129"/>
    </location>
</feature>
<proteinExistence type="inferred from homology"/>
<keyword evidence="8" id="KW-0406">Ion transport</keyword>
<dbReference type="InterPro" id="IPR038770">
    <property type="entry name" value="Na+/solute_symporter_sf"/>
</dbReference>
<dbReference type="Pfam" id="PF00999">
    <property type="entry name" value="Na_H_Exchanger"/>
    <property type="match status" value="1"/>
</dbReference>
<dbReference type="InterPro" id="IPR006153">
    <property type="entry name" value="Cation/H_exchanger_TM"/>
</dbReference>
<evidence type="ECO:0000256" key="3">
    <source>
        <dbReference type="ARBA" id="ARBA00022448"/>
    </source>
</evidence>
<keyword evidence="4" id="KW-0050">Antiport</keyword>
<keyword evidence="7" id="KW-0915">Sodium</keyword>
<feature type="transmembrane region" description="Helical" evidence="11">
    <location>
        <begin position="380"/>
        <end position="399"/>
    </location>
</feature>
<dbReference type="PANTHER" id="PTHR43562">
    <property type="entry name" value="NAPA-TYPE SODIUM/HYDROGEN ANTIPORTER"/>
    <property type="match status" value="1"/>
</dbReference>
<reference evidence="13 14" key="1">
    <citation type="journal article" date="2015" name="Genome Announc.">
        <title>Expanding the biotechnology potential of lactobacilli through comparative genomics of 213 strains and associated genera.</title>
        <authorList>
            <person name="Sun Z."/>
            <person name="Harris H.M."/>
            <person name="McCann A."/>
            <person name="Guo C."/>
            <person name="Argimon S."/>
            <person name="Zhang W."/>
            <person name="Yang X."/>
            <person name="Jeffery I.B."/>
            <person name="Cooney J.C."/>
            <person name="Kagawa T.F."/>
            <person name="Liu W."/>
            <person name="Song Y."/>
            <person name="Salvetti E."/>
            <person name="Wrobel A."/>
            <person name="Rasinkangas P."/>
            <person name="Parkhill J."/>
            <person name="Rea M.C."/>
            <person name="O'Sullivan O."/>
            <person name="Ritari J."/>
            <person name="Douillard F.P."/>
            <person name="Paul Ross R."/>
            <person name="Yang R."/>
            <person name="Briner A.E."/>
            <person name="Felis G.E."/>
            <person name="de Vos W.M."/>
            <person name="Barrangou R."/>
            <person name="Klaenhammer T.R."/>
            <person name="Caufield P.W."/>
            <person name="Cui Y."/>
            <person name="Zhang H."/>
            <person name="O'Toole P.W."/>
        </authorList>
    </citation>
    <scope>NUCLEOTIDE SEQUENCE [LARGE SCALE GENOMIC DNA]</scope>
    <source>
        <strain evidence="13 14">DSM 19910</strain>
    </source>
</reference>
<dbReference type="PATRIC" id="fig|1423731.3.peg.2153"/>
<feature type="transmembrane region" description="Helical" evidence="11">
    <location>
        <begin position="20"/>
        <end position="44"/>
    </location>
</feature>